<gene>
    <name evidence="6" type="primary">xseB</name>
    <name evidence="7" type="ORF">CSTERTH_10830</name>
</gene>
<comment type="similarity">
    <text evidence="1 6">Belongs to the XseB family.</text>
</comment>
<comment type="catalytic activity">
    <reaction evidence="6">
        <text>Exonucleolytic cleavage in either 5'- to 3'- or 3'- to 5'-direction to yield nucleoside 5'-phosphates.</text>
        <dbReference type="EC" id="3.1.11.6"/>
    </reaction>
</comment>
<dbReference type="PIRSF" id="PIRSF006488">
    <property type="entry name" value="Exonuc_VII_S"/>
    <property type="match status" value="1"/>
</dbReference>
<dbReference type="PANTHER" id="PTHR34137">
    <property type="entry name" value="EXODEOXYRIBONUCLEASE 7 SMALL SUBUNIT"/>
    <property type="match status" value="1"/>
</dbReference>
<keyword evidence="2 6" id="KW-0963">Cytoplasm</keyword>
<dbReference type="HAMAP" id="MF_00337">
    <property type="entry name" value="Exonuc_7_S"/>
    <property type="match status" value="1"/>
</dbReference>
<evidence type="ECO:0000256" key="1">
    <source>
        <dbReference type="ARBA" id="ARBA00009998"/>
    </source>
</evidence>
<dbReference type="GO" id="GO:0006308">
    <property type="term" value="P:DNA catabolic process"/>
    <property type="evidence" value="ECO:0007669"/>
    <property type="project" value="UniProtKB-UniRule"/>
</dbReference>
<dbReference type="GO" id="GO:0009318">
    <property type="term" value="C:exodeoxyribonuclease VII complex"/>
    <property type="evidence" value="ECO:0007669"/>
    <property type="project" value="UniProtKB-UniRule"/>
</dbReference>
<evidence type="ECO:0000313" key="7">
    <source>
        <dbReference type="EMBL" id="ANW99486.1"/>
    </source>
</evidence>
<dbReference type="EC" id="3.1.11.6" evidence="6"/>
<dbReference type="NCBIfam" id="TIGR01280">
    <property type="entry name" value="xseB"/>
    <property type="match status" value="1"/>
</dbReference>
<accession>A0A1B1YFE4</accession>
<evidence type="ECO:0000256" key="5">
    <source>
        <dbReference type="ARBA" id="ARBA00022839"/>
    </source>
</evidence>
<comment type="subcellular location">
    <subcellularLocation>
        <location evidence="6">Cytoplasm</location>
    </subcellularLocation>
</comment>
<dbReference type="Proteomes" id="UP000092971">
    <property type="component" value="Chromosome"/>
</dbReference>
<keyword evidence="3 6" id="KW-0540">Nuclease</keyword>
<proteinExistence type="inferred from homology"/>
<keyword evidence="5 6" id="KW-0269">Exonuclease</keyword>
<dbReference type="AlphaFoldDB" id="A0A1B1YFE4"/>
<keyword evidence="4 6" id="KW-0378">Hydrolase</keyword>
<comment type="function">
    <text evidence="6">Bidirectionally degrades single-stranded DNA into large acid-insoluble oligonucleotides, which are then degraded further into small acid-soluble oligonucleotides.</text>
</comment>
<dbReference type="SUPFAM" id="SSF116842">
    <property type="entry name" value="XseB-like"/>
    <property type="match status" value="1"/>
</dbReference>
<organism evidence="7 8">
    <name type="scientific">Thermoclostridium stercorarium subsp. thermolacticum DSM 2910</name>
    <dbReference type="NCBI Taxonomy" id="1121336"/>
    <lineage>
        <taxon>Bacteria</taxon>
        <taxon>Bacillati</taxon>
        <taxon>Bacillota</taxon>
        <taxon>Clostridia</taxon>
        <taxon>Eubacteriales</taxon>
        <taxon>Oscillospiraceae</taxon>
        <taxon>Thermoclostridium</taxon>
    </lineage>
</organism>
<evidence type="ECO:0000256" key="3">
    <source>
        <dbReference type="ARBA" id="ARBA00022722"/>
    </source>
</evidence>
<dbReference type="Pfam" id="PF02609">
    <property type="entry name" value="Exonuc_VII_S"/>
    <property type="match status" value="1"/>
</dbReference>
<evidence type="ECO:0000256" key="6">
    <source>
        <dbReference type="HAMAP-Rule" id="MF_00337"/>
    </source>
</evidence>
<reference evidence="7 8" key="1">
    <citation type="submission" date="2016-02" db="EMBL/GenBank/DDBJ databases">
        <title>Comparison of Clostridium stercorarium subspecies using comparative genomics and transcriptomics.</title>
        <authorList>
            <person name="Schellenberg J."/>
            <person name="Thallinger G."/>
            <person name="Levin D.B."/>
            <person name="Zhang X."/>
            <person name="Alvare G."/>
            <person name="Fristensky B."/>
            <person name="Sparling R."/>
        </authorList>
    </citation>
    <scope>NUCLEOTIDE SEQUENCE [LARGE SCALE GENOMIC DNA]</scope>
    <source>
        <strain evidence="7 8">DSM 2910</strain>
    </source>
</reference>
<dbReference type="EMBL" id="CP014672">
    <property type="protein sequence ID" value="ANW99486.1"/>
    <property type="molecule type" value="Genomic_DNA"/>
</dbReference>
<protein>
    <recommendedName>
        <fullName evidence="6">Exodeoxyribonuclease 7 small subunit</fullName>
        <ecNumber evidence="6">3.1.11.6</ecNumber>
    </recommendedName>
    <alternativeName>
        <fullName evidence="6">Exodeoxyribonuclease VII small subunit</fullName>
        <shortName evidence="6">Exonuclease VII small subunit</shortName>
    </alternativeName>
</protein>
<dbReference type="GO" id="GO:0005829">
    <property type="term" value="C:cytosol"/>
    <property type="evidence" value="ECO:0007669"/>
    <property type="project" value="TreeGrafter"/>
</dbReference>
<sequence length="77" mass="8799">MELNLSYEEAVKQLEEIVRLLENGDIPLEKSLELFQKGVELSAYCAKKLDETEKKIVKLIDANGECREEPFSPGEEQ</sequence>
<dbReference type="PANTHER" id="PTHR34137:SF1">
    <property type="entry name" value="EXODEOXYRIBONUCLEASE 7 SMALL SUBUNIT"/>
    <property type="match status" value="1"/>
</dbReference>
<evidence type="ECO:0000256" key="2">
    <source>
        <dbReference type="ARBA" id="ARBA00022490"/>
    </source>
</evidence>
<name>A0A1B1YFE4_THEST</name>
<dbReference type="Gene3D" id="1.10.287.1040">
    <property type="entry name" value="Exonuclease VII, small subunit"/>
    <property type="match status" value="1"/>
</dbReference>
<dbReference type="InterPro" id="IPR003761">
    <property type="entry name" value="Exonuc_VII_S"/>
</dbReference>
<evidence type="ECO:0000313" key="8">
    <source>
        <dbReference type="Proteomes" id="UP000092971"/>
    </source>
</evidence>
<dbReference type="OrthoDB" id="1697399at2"/>
<dbReference type="InterPro" id="IPR037004">
    <property type="entry name" value="Exonuc_VII_ssu_sf"/>
</dbReference>
<evidence type="ECO:0000256" key="4">
    <source>
        <dbReference type="ARBA" id="ARBA00022801"/>
    </source>
</evidence>
<dbReference type="GO" id="GO:0008855">
    <property type="term" value="F:exodeoxyribonuclease VII activity"/>
    <property type="evidence" value="ECO:0007669"/>
    <property type="project" value="UniProtKB-UniRule"/>
</dbReference>
<comment type="subunit">
    <text evidence="6">Heterooligomer composed of large and small subunits.</text>
</comment>
<dbReference type="RefSeq" id="WP_015359889.1">
    <property type="nucleotide sequence ID" value="NZ_CP014672.1"/>
</dbReference>